<feature type="compositionally biased region" description="Polar residues" evidence="1">
    <location>
        <begin position="380"/>
        <end position="392"/>
    </location>
</feature>
<dbReference type="EMBL" id="GG662820">
    <property type="protein sequence ID" value="EAR89563.1"/>
    <property type="molecule type" value="Genomic_DNA"/>
</dbReference>
<dbReference type="HOGENOM" id="CLU_261049_0_0_1"/>
<feature type="region of interest" description="Disordered" evidence="1">
    <location>
        <begin position="1"/>
        <end position="117"/>
    </location>
</feature>
<dbReference type="InParanoid" id="Q22W54"/>
<proteinExistence type="predicted"/>
<feature type="compositionally biased region" description="Basic residues" evidence="1">
    <location>
        <begin position="91"/>
        <end position="100"/>
    </location>
</feature>
<feature type="compositionally biased region" description="Polar residues" evidence="1">
    <location>
        <begin position="54"/>
        <end position="69"/>
    </location>
</feature>
<feature type="compositionally biased region" description="Low complexity" evidence="1">
    <location>
        <begin position="166"/>
        <end position="176"/>
    </location>
</feature>
<feature type="compositionally biased region" description="Basic and acidic residues" evidence="1">
    <location>
        <begin position="44"/>
        <end position="53"/>
    </location>
</feature>
<evidence type="ECO:0000313" key="3">
    <source>
        <dbReference type="Proteomes" id="UP000009168"/>
    </source>
</evidence>
<dbReference type="RefSeq" id="XP_001009808.1">
    <property type="nucleotide sequence ID" value="XM_001009808.1"/>
</dbReference>
<feature type="region of interest" description="Disordered" evidence="1">
    <location>
        <begin position="166"/>
        <end position="208"/>
    </location>
</feature>
<feature type="compositionally biased region" description="Polar residues" evidence="1">
    <location>
        <begin position="76"/>
        <end position="90"/>
    </location>
</feature>
<evidence type="ECO:0000313" key="2">
    <source>
        <dbReference type="EMBL" id="EAR89563.1"/>
    </source>
</evidence>
<accession>Q22W54</accession>
<evidence type="ECO:0000256" key="1">
    <source>
        <dbReference type="SAM" id="MobiDB-lite"/>
    </source>
</evidence>
<feature type="compositionally biased region" description="Basic residues" evidence="1">
    <location>
        <begin position="405"/>
        <end position="418"/>
    </location>
</feature>
<name>Q22W54_TETTS</name>
<feature type="region of interest" description="Disordered" evidence="1">
    <location>
        <begin position="380"/>
        <end position="436"/>
    </location>
</feature>
<protein>
    <submittedName>
        <fullName evidence="2">Uncharacterized protein</fullName>
    </submittedName>
</protein>
<reference evidence="3" key="1">
    <citation type="journal article" date="2006" name="PLoS Biol.">
        <title>Macronuclear genome sequence of the ciliate Tetrahymena thermophila, a model eukaryote.</title>
        <authorList>
            <person name="Eisen J.A."/>
            <person name="Coyne R.S."/>
            <person name="Wu M."/>
            <person name="Wu D."/>
            <person name="Thiagarajan M."/>
            <person name="Wortman J.R."/>
            <person name="Badger J.H."/>
            <person name="Ren Q."/>
            <person name="Amedeo P."/>
            <person name="Jones K.M."/>
            <person name="Tallon L.J."/>
            <person name="Delcher A.L."/>
            <person name="Salzberg S.L."/>
            <person name="Silva J.C."/>
            <person name="Haas B.J."/>
            <person name="Majoros W.H."/>
            <person name="Farzad M."/>
            <person name="Carlton J.M."/>
            <person name="Smith R.K. Jr."/>
            <person name="Garg J."/>
            <person name="Pearlman R.E."/>
            <person name="Karrer K.M."/>
            <person name="Sun L."/>
            <person name="Manning G."/>
            <person name="Elde N.C."/>
            <person name="Turkewitz A.P."/>
            <person name="Asai D.J."/>
            <person name="Wilkes D.E."/>
            <person name="Wang Y."/>
            <person name="Cai H."/>
            <person name="Collins K."/>
            <person name="Stewart B.A."/>
            <person name="Lee S.R."/>
            <person name="Wilamowska K."/>
            <person name="Weinberg Z."/>
            <person name="Ruzzo W.L."/>
            <person name="Wloga D."/>
            <person name="Gaertig J."/>
            <person name="Frankel J."/>
            <person name="Tsao C.-C."/>
            <person name="Gorovsky M.A."/>
            <person name="Keeling P.J."/>
            <person name="Waller R.F."/>
            <person name="Patron N.J."/>
            <person name="Cherry J.M."/>
            <person name="Stover N.A."/>
            <person name="Krieger C.J."/>
            <person name="del Toro C."/>
            <person name="Ryder H.F."/>
            <person name="Williamson S.C."/>
            <person name="Barbeau R.A."/>
            <person name="Hamilton E.P."/>
            <person name="Orias E."/>
        </authorList>
    </citation>
    <scope>NUCLEOTIDE SEQUENCE [LARGE SCALE GENOMIC DNA]</scope>
    <source>
        <strain evidence="3">SB210</strain>
    </source>
</reference>
<dbReference type="SUPFAM" id="SSF52047">
    <property type="entry name" value="RNI-like"/>
    <property type="match status" value="1"/>
</dbReference>
<keyword evidence="3" id="KW-1185">Reference proteome</keyword>
<sequence length="1307" mass="150348">MKTSVLQSKDINTLSNNIPQLPPKNPNTFKKQTGGGSGTNKFILQEDKKKNRENTYSVNLIPTSNSRNGQYPHEMYSNQNLTTIPSSTKQKGSHKKKRSVSKSSKARATSPVPFSSFNIGSQADANNTLQQIGSINNNNSLILKRSLVNSLKSNSNNQLNLQISLSQSNNGNSSPLIKTTTSNQLNNVKGNNSPYEGTNKSQGLKTNKTASNFKISKSINGGQRKKSLISLEQSQSINQNVTQELNNSNNYGLKPQASIRIRSGKILNSSIVGTSSQNQNSSNKLVNQLSELSSLQNSQQKTGERIVDRNERSVNIFRVEEEGQENINSIQYTQFNYNYNDDQDENYNLFDNYNNSSAALNSIQNTQGSLNKLNFTNQLHPTQRQNNNTEVIQGSRLGDDLPNSRNKKIRSNSSKRRSTFSNSLSMSSNNNNNRKGTLILKNGEVQRGDDYVNAENTISIKPQQNNILRLQFNTKKHNWRDLLRSYLQQTQYVEIHLSFHDIIVEIYDGLIFNNQMRCLKYLNLNFKENKYFNDQSLLFLSAIKLSQLERVKINLVSTNCSRIGANFLLFDFNYVPHVEIIVGDISHEKVHRYTHEEKYIAIDFSDQKTISRSEILSLSDSVFKSNHKFLSVILDGVTDLNEEKLKILGRCIQEVVELHISFQNCNMTLDDLTQFIDGLTYINTRSAINVIPTNQLSQNSTKNQQLQQDPDKIIYDENDEDILASKPISFFIKKGINTNQKNNNNQTNISMEQTKQENEIIQKLSIDFRSNKQEINQKFMKIFRRFTSANTLKLFVDIDKQVKLQFDKQIQAFCLGETIKDYFNCIQIAVSQSQIIYYHDKNTKSIKINASNCGISAYQLVDIQRSLNFLEDITDMELDLSGNWQISYNDIKKMFDKLVYFDRLKRIRLNIKSIYIYEVEFITLYFLVKRIPDMEILHDFEKSRLLDLTSEQLKLNFKGPFRRSKINNILDMQNFCLALDNCPLLNLKDIQMKFFFNYGLRGDSLLRLCQSLGRFPRIEKLDLNFNSCFLTFNDIVFFCNGLNNIDITLKQLRLTFTNNEYITSNSLIKLAKALQRFPILDQLDIICESHELHLNPTINSYQHIFNKFNTKTAVSRRNPRQKLQVQRVIPKIYQVLAHDVEFGYQPMQDLSKYMKQCQNQYFSQFEIPFQIEDIPSPLDENANLIPQPSIQSENSISEKPPILPALLQIDDVEPPKRSKVVKSTELNWISLQFMEGVLYTDFELMNLGYSLALQETINHIITVPQKPILEKIFNEIKTARLAGILFSILVTPEMLFDPIQIFCDLYL</sequence>
<dbReference type="KEGG" id="tet:TTHERM_00160780"/>
<gene>
    <name evidence="2" type="ORF">TTHERM_00160780</name>
</gene>
<dbReference type="GeneID" id="7833986"/>
<feature type="compositionally biased region" description="Polar residues" evidence="1">
    <location>
        <begin position="177"/>
        <end position="208"/>
    </location>
</feature>
<feature type="compositionally biased region" description="Polar residues" evidence="1">
    <location>
        <begin position="1"/>
        <end position="19"/>
    </location>
</feature>
<feature type="compositionally biased region" description="Low complexity" evidence="1">
    <location>
        <begin position="419"/>
        <end position="433"/>
    </location>
</feature>
<dbReference type="Proteomes" id="UP000009168">
    <property type="component" value="Unassembled WGS sequence"/>
</dbReference>
<organism evidence="2 3">
    <name type="scientific">Tetrahymena thermophila (strain SB210)</name>
    <dbReference type="NCBI Taxonomy" id="312017"/>
    <lineage>
        <taxon>Eukaryota</taxon>
        <taxon>Sar</taxon>
        <taxon>Alveolata</taxon>
        <taxon>Ciliophora</taxon>
        <taxon>Intramacronucleata</taxon>
        <taxon>Oligohymenophorea</taxon>
        <taxon>Hymenostomatida</taxon>
        <taxon>Tetrahymenina</taxon>
        <taxon>Tetrahymenidae</taxon>
        <taxon>Tetrahymena</taxon>
    </lineage>
</organism>